<reference evidence="1" key="1">
    <citation type="submission" date="2018-05" db="EMBL/GenBank/DDBJ databases">
        <authorList>
            <person name="Lanie J.A."/>
            <person name="Ng W.-L."/>
            <person name="Kazmierczak K.M."/>
            <person name="Andrzejewski T.M."/>
            <person name="Davidsen T.M."/>
            <person name="Wayne K.J."/>
            <person name="Tettelin H."/>
            <person name="Glass J.I."/>
            <person name="Rusch D."/>
            <person name="Podicherti R."/>
            <person name="Tsui H.-C.T."/>
            <person name="Winkler M.E."/>
        </authorList>
    </citation>
    <scope>NUCLEOTIDE SEQUENCE</scope>
</reference>
<accession>A0A382LFI2</accession>
<proteinExistence type="predicted"/>
<evidence type="ECO:0008006" key="2">
    <source>
        <dbReference type="Google" id="ProtNLM"/>
    </source>
</evidence>
<dbReference type="InterPro" id="IPR013320">
    <property type="entry name" value="ConA-like_dom_sf"/>
</dbReference>
<sequence length="288" mass="33205">MRHILIILSLFLFSLTIISCAKEDDSSSSIYSSSDFDETRSNLLTEADEEFNDWIASSTCPSNKIVLYVDKEALSRYQTNNYLLLDPFEGHRQNSHGGEDFEFFHEGANSDWIDLTDNAPILGNTFTMEARIYNDQIGDEHQNIIGPSPFLTFHGKKEVDNGSEIRYGFQLESGSWKFIRVQHIIQKVDWYHIAVTYDVNDDYIFYLNGEEVSRYSKLKGRPPIANPVRYIGKNFMGKIDDVRMWNVVRSQEEIQNTMNQTLTGDEPGLVAYYPMDLNDDNATWELVD</sequence>
<protein>
    <recommendedName>
        <fullName evidence="2">LamG-like jellyroll fold domain-containing protein</fullName>
    </recommendedName>
</protein>
<organism evidence="1">
    <name type="scientific">marine metagenome</name>
    <dbReference type="NCBI Taxonomy" id="408172"/>
    <lineage>
        <taxon>unclassified sequences</taxon>
        <taxon>metagenomes</taxon>
        <taxon>ecological metagenomes</taxon>
    </lineage>
</organism>
<dbReference type="EMBL" id="UINC01086301">
    <property type="protein sequence ID" value="SVC34635.1"/>
    <property type="molecule type" value="Genomic_DNA"/>
</dbReference>
<dbReference type="SUPFAM" id="SSF49899">
    <property type="entry name" value="Concanavalin A-like lectins/glucanases"/>
    <property type="match status" value="1"/>
</dbReference>
<dbReference type="Pfam" id="PF13385">
    <property type="entry name" value="Laminin_G_3"/>
    <property type="match status" value="1"/>
</dbReference>
<feature type="non-terminal residue" evidence="1">
    <location>
        <position position="288"/>
    </location>
</feature>
<evidence type="ECO:0000313" key="1">
    <source>
        <dbReference type="EMBL" id="SVC34635.1"/>
    </source>
</evidence>
<dbReference type="Gene3D" id="2.60.120.200">
    <property type="match status" value="1"/>
</dbReference>
<gene>
    <name evidence="1" type="ORF">METZ01_LOCUS287489</name>
</gene>
<name>A0A382LFI2_9ZZZZ</name>
<dbReference type="AlphaFoldDB" id="A0A382LFI2"/>
<dbReference type="PROSITE" id="PS51257">
    <property type="entry name" value="PROKAR_LIPOPROTEIN"/>
    <property type="match status" value="1"/>
</dbReference>